<name>A0A831UDE0_GEOME</name>
<reference evidence="2" key="1">
    <citation type="journal article" date="2020" name="mSystems">
        <title>Genome- and Community-Level Interaction Insights into Carbon Utilization and Element Cycling Functions of Hydrothermarchaeota in Hydrothermal Sediment.</title>
        <authorList>
            <person name="Zhou Z."/>
            <person name="Liu Y."/>
            <person name="Xu W."/>
            <person name="Pan J."/>
            <person name="Luo Z.H."/>
            <person name="Li M."/>
        </authorList>
    </citation>
    <scope>NUCLEOTIDE SEQUENCE [LARGE SCALE GENOMIC DNA]</scope>
    <source>
        <strain evidence="2">SpSt-349</strain>
    </source>
</reference>
<dbReference type="InterPro" id="IPR041682">
    <property type="entry name" value="AAA_14"/>
</dbReference>
<dbReference type="AlphaFoldDB" id="A0A831UDE0"/>
<evidence type="ECO:0000259" key="1">
    <source>
        <dbReference type="SMART" id="SM00382"/>
    </source>
</evidence>
<dbReference type="Gene3D" id="3.40.50.300">
    <property type="entry name" value="P-loop containing nucleotide triphosphate hydrolases"/>
    <property type="match status" value="1"/>
</dbReference>
<feature type="domain" description="AAA+ ATPase" evidence="1">
    <location>
        <begin position="40"/>
        <end position="172"/>
    </location>
</feature>
<organism evidence="2">
    <name type="scientific">Geobacter metallireducens</name>
    <dbReference type="NCBI Taxonomy" id="28232"/>
    <lineage>
        <taxon>Bacteria</taxon>
        <taxon>Pseudomonadati</taxon>
        <taxon>Thermodesulfobacteriota</taxon>
        <taxon>Desulfuromonadia</taxon>
        <taxon>Geobacterales</taxon>
        <taxon>Geobacteraceae</taxon>
        <taxon>Geobacter</taxon>
    </lineage>
</organism>
<accession>A0A831UDE0</accession>
<dbReference type="InterPro" id="IPR003593">
    <property type="entry name" value="AAA+_ATPase"/>
</dbReference>
<dbReference type="GO" id="GO:0005524">
    <property type="term" value="F:ATP binding"/>
    <property type="evidence" value="ECO:0007669"/>
    <property type="project" value="UniProtKB-KW"/>
</dbReference>
<dbReference type="Pfam" id="PF13173">
    <property type="entry name" value="AAA_14"/>
    <property type="match status" value="1"/>
</dbReference>
<dbReference type="Pfam" id="PF13635">
    <property type="entry name" value="DUF4143"/>
    <property type="match status" value="1"/>
</dbReference>
<dbReference type="PANTHER" id="PTHR33295">
    <property type="entry name" value="ATPASE"/>
    <property type="match status" value="1"/>
</dbReference>
<dbReference type="SUPFAM" id="SSF52540">
    <property type="entry name" value="P-loop containing nucleoside triphosphate hydrolases"/>
    <property type="match status" value="1"/>
</dbReference>
<keyword evidence="2" id="KW-0067">ATP-binding</keyword>
<keyword evidence="2" id="KW-0547">Nucleotide-binding</keyword>
<sequence length="436" mass="50417">MQTNKLYEILSSYNRFWNTGSIDAGIGRDILPACLDQLDSKEVVVLKGVRRCGKSTLMAQVIRELLARKVSPTAILRVNLEEPLFSSEYSVELLEQIYRTYRERVQPEGKCWLFMDEVQNVPGWESWVRGRCETEEIKIFVTGSSSRMLSREIGTKLTGRNISFEVYPLSFREFLRFNGLEIATELDYVARKAAVRKLFSDYLRYGGFPEVVLKERNDDKELLLKGYFEDILYRDIVTRYEIRDVANLRNLAVYLLTNVARPTSITRLKNNFTISQDKTENYVSAILESYLLFQLQMFSYSLKSTMRAGFKPYAVDTGLRNRIAFAFSEDMGWLVENVVFCHLKRRHEEVYYHCGGSDTDFVVKEGMRITRRIQVWYEDVAETTMPDRELACFRKPPEGHEAAEAILVTNDLEEVIDTGVARVRCIPAVKFLLGLG</sequence>
<dbReference type="EMBL" id="DSOV01000047">
    <property type="protein sequence ID" value="HEN42861.1"/>
    <property type="molecule type" value="Genomic_DNA"/>
</dbReference>
<comment type="caution">
    <text evidence="2">The sequence shown here is derived from an EMBL/GenBank/DDBJ whole genome shotgun (WGS) entry which is preliminary data.</text>
</comment>
<dbReference type="PANTHER" id="PTHR33295:SF19">
    <property type="entry name" value="ARCHAEAL ATPASE"/>
    <property type="match status" value="1"/>
</dbReference>
<protein>
    <submittedName>
        <fullName evidence="2">ATP-binding protein</fullName>
    </submittedName>
</protein>
<dbReference type="InterPro" id="IPR025420">
    <property type="entry name" value="DUF4143"/>
</dbReference>
<gene>
    <name evidence="2" type="ORF">ENQ87_10905</name>
</gene>
<dbReference type="InterPro" id="IPR027417">
    <property type="entry name" value="P-loop_NTPase"/>
</dbReference>
<evidence type="ECO:0000313" key="2">
    <source>
        <dbReference type="EMBL" id="HEN42861.1"/>
    </source>
</evidence>
<dbReference type="SMART" id="SM00382">
    <property type="entry name" value="AAA"/>
    <property type="match status" value="1"/>
</dbReference>
<proteinExistence type="predicted"/>